<dbReference type="OrthoDB" id="9146156at2"/>
<comment type="caution">
    <text evidence="2">The sequence shown here is derived from an EMBL/GenBank/DDBJ whole genome shotgun (WGS) entry which is preliminary data.</text>
</comment>
<dbReference type="RefSeq" id="WP_034434857.1">
    <property type="nucleotide sequence ID" value="NZ_CBTK010000255.1"/>
</dbReference>
<evidence type="ECO:0000313" key="3">
    <source>
        <dbReference type="Proteomes" id="UP000019184"/>
    </source>
</evidence>
<dbReference type="Pfam" id="PF13374">
    <property type="entry name" value="TPR_10"/>
    <property type="match status" value="1"/>
</dbReference>
<dbReference type="Pfam" id="PF12770">
    <property type="entry name" value="CHAT"/>
    <property type="match status" value="1"/>
</dbReference>
<dbReference type="InterPro" id="IPR011990">
    <property type="entry name" value="TPR-like_helical_dom_sf"/>
</dbReference>
<name>A0A7U7GD90_9GAMM</name>
<reference evidence="2 3" key="1">
    <citation type="journal article" date="2014" name="ISME J.">
        <title>Candidatus Competibacter-lineage genomes retrieved from metagenomes reveal functional metabolic diversity.</title>
        <authorList>
            <person name="McIlroy S.J."/>
            <person name="Albertsen M."/>
            <person name="Andresen E.K."/>
            <person name="Saunders A.M."/>
            <person name="Kristiansen R."/>
            <person name="Stokholm-Bjerregaard M."/>
            <person name="Nielsen K.L."/>
            <person name="Nielsen P.H."/>
        </authorList>
    </citation>
    <scope>NUCLEOTIDE SEQUENCE [LARGE SCALE GENOMIC DNA]</scope>
    <source>
        <strain evidence="2 3">Run_B_J11</strain>
    </source>
</reference>
<evidence type="ECO:0000259" key="1">
    <source>
        <dbReference type="Pfam" id="PF12770"/>
    </source>
</evidence>
<dbReference type="InterPro" id="IPR019734">
    <property type="entry name" value="TPR_rpt"/>
</dbReference>
<keyword evidence="3" id="KW-1185">Reference proteome</keyword>
<evidence type="ECO:0000313" key="2">
    <source>
        <dbReference type="EMBL" id="CDH46278.1"/>
    </source>
</evidence>
<sequence>MTQDGCRRSVVVLLISVWVLWGCATGGNSTVAPERLPVGTRIALPEDAKALGDVACEFYKAGGSRGLEQFEIRCPGWERAAGLVWRGDLPRPASGWEQTFFNQGDLAKTVQAEANCSDQELTRILKDQPAYSRRCTSYNGGFPYLLIAAGVNNRAFVLWGPAHLAPLFESFVQTSLRGTAQEIVPGSRSQLIALAEQSVAPEGRFIGLEDMGQFTALDELSTLYNSAKNHQRALELAQRALEIHERIKGANNPGGGYLVARMARELSRLQPGAADAMFQRAEPLVKASPDVSDWPEFLVYRAWYELDRGDRARAEQDAQQSWELSQAAAASSRQGETNPRIAHSLVGVGDVYVELDKLTEAEAAYLQALRIFDTVRGGDYHWVGESQQRLAEVYRRQQSFEKARAQAQAAVELKRALFGEGRALAEALMTQAKIERAAGQPERALNLWRETRRILLNDQAALAALKTEDIEDYLELLFQLADSTAGSAKTALLDEAFAVSQLGQTPAAGRAVTQVAARLAETDPAVRETARALQDALKARQDAQYELGLEQSKPFLARDASREEALKAKLRTAAVEYQRQEQQLQARFPRYGRLITPTPLSVAEVAKLLRPSEALLRVLPGEKETWVFLIKADGTVRGAAVQLPARQLTAEVGRLRAGVDASSGKLPDFDLALAHQLYQQLLGSLEPALVGVDHLIVVPAGALLSLPPALLVRQAPAEPGNNRQAAWLVRDMALSLLPSVVALEQFRQVAGSSQARLPFIGFGDPEFSDQSGVLRGNGTVAGVDQLVQDCQLNAKALGQLPRLPETATELRTLARTLGANPGQAVVLGRQATVATVEASKLQNYRIIAFATHALLPGELDCLTEPALALTPGTGANGADYGLLGASAIARLKLDAEWVLLSACNTAGAGGGRLRGEGLSGLATAFFYAGTRALLASHWYVVSEPTVFLTTHTFDAYQKSPSMGRAEALRRAQLALLEQPNMAHPVFWAAFTLIGESSPLR</sequence>
<dbReference type="EMBL" id="CBTK010000255">
    <property type="protein sequence ID" value="CDH46278.1"/>
    <property type="molecule type" value="Genomic_DNA"/>
</dbReference>
<dbReference type="AlphaFoldDB" id="A0A7U7GD90"/>
<proteinExistence type="predicted"/>
<feature type="domain" description="CHAT" evidence="1">
    <location>
        <begin position="672"/>
        <end position="995"/>
    </location>
</feature>
<dbReference type="Gene3D" id="1.25.40.10">
    <property type="entry name" value="Tetratricopeptide repeat domain"/>
    <property type="match status" value="2"/>
</dbReference>
<dbReference type="Proteomes" id="UP000019184">
    <property type="component" value="Unassembled WGS sequence"/>
</dbReference>
<gene>
    <name evidence="2" type="ORF">BN874_400070</name>
</gene>
<protein>
    <recommendedName>
        <fullName evidence="1">CHAT domain-containing protein</fullName>
    </recommendedName>
</protein>
<organism evidence="2 3">
    <name type="scientific">Candidatus Contendobacter odensis Run_B_J11</name>
    <dbReference type="NCBI Taxonomy" id="1400861"/>
    <lineage>
        <taxon>Bacteria</taxon>
        <taxon>Pseudomonadati</taxon>
        <taxon>Pseudomonadota</taxon>
        <taxon>Gammaproteobacteria</taxon>
        <taxon>Candidatus Competibacteraceae</taxon>
        <taxon>Candidatus Contendibacter</taxon>
    </lineage>
</organism>
<dbReference type="Pfam" id="PF13424">
    <property type="entry name" value="TPR_12"/>
    <property type="match status" value="1"/>
</dbReference>
<dbReference type="PANTHER" id="PTHR10098:SF108">
    <property type="entry name" value="TETRATRICOPEPTIDE REPEAT PROTEIN 28"/>
    <property type="match status" value="1"/>
</dbReference>
<accession>A0A7U7GD90</accession>
<dbReference type="PANTHER" id="PTHR10098">
    <property type="entry name" value="RAPSYN-RELATED"/>
    <property type="match status" value="1"/>
</dbReference>
<dbReference type="InterPro" id="IPR024983">
    <property type="entry name" value="CHAT_dom"/>
</dbReference>
<dbReference type="SMART" id="SM00028">
    <property type="entry name" value="TPR"/>
    <property type="match status" value="4"/>
</dbReference>
<dbReference type="SUPFAM" id="SSF48452">
    <property type="entry name" value="TPR-like"/>
    <property type="match status" value="1"/>
</dbReference>